<reference evidence="1 2" key="1">
    <citation type="submission" date="2019-12" db="EMBL/GenBank/DDBJ databases">
        <authorList>
            <person name="Alioto T."/>
            <person name="Alioto T."/>
            <person name="Gomez Garrido J."/>
        </authorList>
    </citation>
    <scope>NUCLEOTIDE SEQUENCE [LARGE SCALE GENOMIC DNA]</scope>
</reference>
<accession>A0A8S0RLS7</accession>
<comment type="caution">
    <text evidence="1">The sequence shown here is derived from an EMBL/GenBank/DDBJ whole genome shotgun (WGS) entry which is preliminary data.</text>
</comment>
<gene>
    <name evidence="1" type="ORF">OLEA9_A000067</name>
</gene>
<dbReference type="AlphaFoldDB" id="A0A8S0RLS7"/>
<sequence length="101" mass="11614">MCKERWFRGYCRLMNVWRGRLKLTRPMQTTITEARQAKHVNKLAGIQAAYWAREMISTLRRISSLKAETPAGREIGSSGDWRSASLDVTSGGDGHEWVFWV</sequence>
<name>A0A8S0RLS7_OLEEU</name>
<evidence type="ECO:0000313" key="1">
    <source>
        <dbReference type="EMBL" id="CAA2980213.1"/>
    </source>
</evidence>
<dbReference type="EMBL" id="CACTIH010003643">
    <property type="protein sequence ID" value="CAA2980213.1"/>
    <property type="molecule type" value="Genomic_DNA"/>
</dbReference>
<dbReference type="Gramene" id="OE9A000067T4">
    <property type="protein sequence ID" value="OE9A000067C4"/>
    <property type="gene ID" value="OE9A000067"/>
</dbReference>
<evidence type="ECO:0000313" key="2">
    <source>
        <dbReference type="Proteomes" id="UP000594638"/>
    </source>
</evidence>
<protein>
    <submittedName>
        <fullName evidence="1">Uncharacterized protein</fullName>
    </submittedName>
</protein>
<proteinExistence type="predicted"/>
<organism evidence="1 2">
    <name type="scientific">Olea europaea subsp. europaea</name>
    <dbReference type="NCBI Taxonomy" id="158383"/>
    <lineage>
        <taxon>Eukaryota</taxon>
        <taxon>Viridiplantae</taxon>
        <taxon>Streptophyta</taxon>
        <taxon>Embryophyta</taxon>
        <taxon>Tracheophyta</taxon>
        <taxon>Spermatophyta</taxon>
        <taxon>Magnoliopsida</taxon>
        <taxon>eudicotyledons</taxon>
        <taxon>Gunneridae</taxon>
        <taxon>Pentapetalae</taxon>
        <taxon>asterids</taxon>
        <taxon>lamiids</taxon>
        <taxon>Lamiales</taxon>
        <taxon>Oleaceae</taxon>
        <taxon>Oleeae</taxon>
        <taxon>Olea</taxon>
    </lineage>
</organism>
<dbReference type="Proteomes" id="UP000594638">
    <property type="component" value="Unassembled WGS sequence"/>
</dbReference>
<keyword evidence="2" id="KW-1185">Reference proteome</keyword>